<dbReference type="Pfam" id="PF12698">
    <property type="entry name" value="ABC2_membrane_3"/>
    <property type="match status" value="1"/>
</dbReference>
<protein>
    <submittedName>
        <fullName evidence="10">ABC transporter permease</fullName>
    </submittedName>
</protein>
<evidence type="ECO:0000259" key="9">
    <source>
        <dbReference type="PROSITE" id="PS51012"/>
    </source>
</evidence>
<feature type="transmembrane region" description="Helical" evidence="8">
    <location>
        <begin position="349"/>
        <end position="370"/>
    </location>
</feature>
<evidence type="ECO:0000256" key="2">
    <source>
        <dbReference type="ARBA" id="ARBA00007783"/>
    </source>
</evidence>
<reference evidence="10" key="1">
    <citation type="submission" date="2020-12" db="EMBL/GenBank/DDBJ databases">
        <title>Oil enriched cultivation method for isolating marine PHA-producing bacteria.</title>
        <authorList>
            <person name="Zheng W."/>
            <person name="Yu S."/>
            <person name="Huang Y."/>
        </authorList>
    </citation>
    <scope>NUCLEOTIDE SEQUENCE</scope>
    <source>
        <strain evidence="10">SY-2-3</strain>
    </source>
</reference>
<dbReference type="RefSeq" id="WP_068518083.1">
    <property type="nucleotide sequence ID" value="NZ_JAEKJW010000002.1"/>
</dbReference>
<evidence type="ECO:0000256" key="1">
    <source>
        <dbReference type="ARBA" id="ARBA00004651"/>
    </source>
</evidence>
<keyword evidence="5 8" id="KW-0812">Transmembrane</keyword>
<dbReference type="Gene3D" id="3.40.1710.10">
    <property type="entry name" value="abc type-2 transporter like domain"/>
    <property type="match status" value="1"/>
</dbReference>
<evidence type="ECO:0000256" key="7">
    <source>
        <dbReference type="ARBA" id="ARBA00023136"/>
    </source>
</evidence>
<keyword evidence="7 8" id="KW-0472">Membrane</keyword>
<dbReference type="InterPro" id="IPR013525">
    <property type="entry name" value="ABC2_TM"/>
</dbReference>
<keyword evidence="4" id="KW-1003">Cell membrane</keyword>
<comment type="similarity">
    <text evidence="2">Belongs to the ABC-2 integral membrane protein family.</text>
</comment>
<dbReference type="InterPro" id="IPR047817">
    <property type="entry name" value="ABC2_TM_bact-type"/>
</dbReference>
<gene>
    <name evidence="10" type="ORF">JF547_10290</name>
</gene>
<feature type="transmembrane region" description="Helical" evidence="8">
    <location>
        <begin position="265"/>
        <end position="286"/>
    </location>
</feature>
<dbReference type="PROSITE" id="PS51012">
    <property type="entry name" value="ABC_TM2"/>
    <property type="match status" value="1"/>
</dbReference>
<organism evidence="10 11">
    <name type="scientific">Thalassospira povalilytica</name>
    <dbReference type="NCBI Taxonomy" id="732237"/>
    <lineage>
        <taxon>Bacteria</taxon>
        <taxon>Pseudomonadati</taxon>
        <taxon>Pseudomonadota</taxon>
        <taxon>Alphaproteobacteria</taxon>
        <taxon>Rhodospirillales</taxon>
        <taxon>Thalassospiraceae</taxon>
        <taxon>Thalassospira</taxon>
    </lineage>
</organism>
<name>A0A8I1M8J9_9PROT</name>
<dbReference type="PANTHER" id="PTHR30294:SF47">
    <property type="entry name" value="INNER MEMBRANE TRANSPORT PERMEASE YHHJ"/>
    <property type="match status" value="1"/>
</dbReference>
<comment type="caution">
    <text evidence="10">The sequence shown here is derived from an EMBL/GenBank/DDBJ whole genome shotgun (WGS) entry which is preliminary data.</text>
</comment>
<proteinExistence type="inferred from homology"/>
<keyword evidence="3" id="KW-0813">Transport</keyword>
<evidence type="ECO:0000313" key="11">
    <source>
        <dbReference type="Proteomes" id="UP000664405"/>
    </source>
</evidence>
<feature type="transmembrane region" description="Helical" evidence="8">
    <location>
        <begin position="293"/>
        <end position="311"/>
    </location>
</feature>
<evidence type="ECO:0000313" key="10">
    <source>
        <dbReference type="EMBL" id="MBN8196851.1"/>
    </source>
</evidence>
<dbReference type="InterPro" id="IPR051449">
    <property type="entry name" value="ABC-2_transporter_component"/>
</dbReference>
<sequence>MLARRISNIYRLGIKELYSLKRDIVLMILIVWAFSFAIYNAATGFSHDLNHASIAISDQDGSALSLRIRDSFLPPFFQNPVQIEERDLDAAMDSGEFTFVLVIPPQFERDLIGGRNPEVQLNIDATAMMQAGIGQGYVSNIISREVSTWLGGKSAYAGANGDSTAQIVTRYAYNQNATSSWFTATMEIINAITMLSIILSGAALIREREHGTIEHLLVMPLDPFEIMMAKVWANGLVILIASTLSLTFVVELILGVPVIGSKLLFMAGTVLYLFFATALGIFLATMTRSMPQFGLLFILVVLPLRMLSGGTTPLESMPETLQNIMQIAPSTHFVKYAQAILFRGAGIDVVWPEFLLVFVIGSAFFAFSAMRFRKSIAQMR</sequence>
<keyword evidence="6 8" id="KW-1133">Transmembrane helix</keyword>
<evidence type="ECO:0000256" key="3">
    <source>
        <dbReference type="ARBA" id="ARBA00022448"/>
    </source>
</evidence>
<dbReference type="Proteomes" id="UP000664405">
    <property type="component" value="Unassembled WGS sequence"/>
</dbReference>
<feature type="domain" description="ABC transmembrane type-2" evidence="9">
    <location>
        <begin position="135"/>
        <end position="375"/>
    </location>
</feature>
<dbReference type="GO" id="GO:0140359">
    <property type="term" value="F:ABC-type transporter activity"/>
    <property type="evidence" value="ECO:0007669"/>
    <property type="project" value="InterPro"/>
</dbReference>
<evidence type="ECO:0000256" key="8">
    <source>
        <dbReference type="SAM" id="Phobius"/>
    </source>
</evidence>
<dbReference type="EMBL" id="JAEKJW010000002">
    <property type="protein sequence ID" value="MBN8196851.1"/>
    <property type="molecule type" value="Genomic_DNA"/>
</dbReference>
<comment type="subcellular location">
    <subcellularLocation>
        <location evidence="1">Cell membrane</location>
        <topology evidence="1">Multi-pass membrane protein</topology>
    </subcellularLocation>
</comment>
<dbReference type="GO" id="GO:0005886">
    <property type="term" value="C:plasma membrane"/>
    <property type="evidence" value="ECO:0007669"/>
    <property type="project" value="UniProtKB-SubCell"/>
</dbReference>
<feature type="transmembrane region" description="Helical" evidence="8">
    <location>
        <begin position="24"/>
        <end position="42"/>
    </location>
</feature>
<dbReference type="PANTHER" id="PTHR30294">
    <property type="entry name" value="MEMBRANE COMPONENT OF ABC TRANSPORTER YHHJ-RELATED"/>
    <property type="match status" value="1"/>
</dbReference>
<dbReference type="AlphaFoldDB" id="A0A8I1M8J9"/>
<accession>A0A8I1M8J9</accession>
<feature type="transmembrane region" description="Helical" evidence="8">
    <location>
        <begin position="236"/>
        <end position="259"/>
    </location>
</feature>
<evidence type="ECO:0000256" key="4">
    <source>
        <dbReference type="ARBA" id="ARBA00022475"/>
    </source>
</evidence>
<evidence type="ECO:0000256" key="5">
    <source>
        <dbReference type="ARBA" id="ARBA00022692"/>
    </source>
</evidence>
<feature type="transmembrane region" description="Helical" evidence="8">
    <location>
        <begin position="188"/>
        <end position="205"/>
    </location>
</feature>
<evidence type="ECO:0000256" key="6">
    <source>
        <dbReference type="ARBA" id="ARBA00022989"/>
    </source>
</evidence>